<evidence type="ECO:0000313" key="2">
    <source>
        <dbReference type="EMBL" id="CAK0856622.1"/>
    </source>
</evidence>
<protein>
    <submittedName>
        <fullName evidence="2">Uncharacterized protein</fullName>
    </submittedName>
</protein>
<feature type="transmembrane region" description="Helical" evidence="1">
    <location>
        <begin position="55"/>
        <end position="81"/>
    </location>
</feature>
<name>A0ABN9UCX0_9DINO</name>
<sequence>MIHILRLPCRLANAVCSVIPECSGDVCVSLSGALSEACKWLCGALKMLAELFCELWSASGILGGALLLTATVNGVVIWAAISSIKSKEVEGCPDRLSGLIKTDLVLAIFHVAFVVYLKVQVELKVKSLSGDCPELRGNLDEVVRMSFAHIIWHDLVVVLYLIVWLYSFYENFLGVGIVAACDNWSIDHLTMAHTCVDWEIAYAALTVFFGCYLHLRLTCPCCGRAGRSRGRRHGRAHAREGLVPLGTAPSLSSGCL</sequence>
<keyword evidence="1" id="KW-0812">Transmembrane</keyword>
<comment type="caution">
    <text evidence="2">The sequence shown here is derived from an EMBL/GenBank/DDBJ whole genome shotgun (WGS) entry which is preliminary data.</text>
</comment>
<organism evidence="2 3">
    <name type="scientific">Prorocentrum cordatum</name>
    <dbReference type="NCBI Taxonomy" id="2364126"/>
    <lineage>
        <taxon>Eukaryota</taxon>
        <taxon>Sar</taxon>
        <taxon>Alveolata</taxon>
        <taxon>Dinophyceae</taxon>
        <taxon>Prorocentrales</taxon>
        <taxon>Prorocentraceae</taxon>
        <taxon>Prorocentrum</taxon>
    </lineage>
</organism>
<dbReference type="Proteomes" id="UP001189429">
    <property type="component" value="Unassembled WGS sequence"/>
</dbReference>
<reference evidence="2" key="1">
    <citation type="submission" date="2023-10" db="EMBL/GenBank/DDBJ databases">
        <authorList>
            <person name="Chen Y."/>
            <person name="Shah S."/>
            <person name="Dougan E. K."/>
            <person name="Thang M."/>
            <person name="Chan C."/>
        </authorList>
    </citation>
    <scope>NUCLEOTIDE SEQUENCE [LARGE SCALE GENOMIC DNA]</scope>
</reference>
<gene>
    <name evidence="2" type="ORF">PCOR1329_LOCUS46985</name>
</gene>
<keyword evidence="1" id="KW-1133">Transmembrane helix</keyword>
<keyword evidence="1" id="KW-0472">Membrane</keyword>
<evidence type="ECO:0000313" key="3">
    <source>
        <dbReference type="Proteomes" id="UP001189429"/>
    </source>
</evidence>
<dbReference type="EMBL" id="CAUYUJ010015655">
    <property type="protein sequence ID" value="CAK0856622.1"/>
    <property type="molecule type" value="Genomic_DNA"/>
</dbReference>
<proteinExistence type="predicted"/>
<evidence type="ECO:0000256" key="1">
    <source>
        <dbReference type="SAM" id="Phobius"/>
    </source>
</evidence>
<accession>A0ABN9UCX0</accession>
<keyword evidence="3" id="KW-1185">Reference proteome</keyword>
<feature type="transmembrane region" description="Helical" evidence="1">
    <location>
        <begin position="150"/>
        <end position="169"/>
    </location>
</feature>